<feature type="compositionally biased region" description="Basic and acidic residues" evidence="1">
    <location>
        <begin position="394"/>
        <end position="409"/>
    </location>
</feature>
<accession>A0ABR0X178</accession>
<comment type="caution">
    <text evidence="2">The sequence shown here is derived from an EMBL/GenBank/DDBJ whole genome shotgun (WGS) entry which is preliminary data.</text>
</comment>
<organism evidence="2 3">
    <name type="scientific">Rehmannia glutinosa</name>
    <name type="common">Chinese foxglove</name>
    <dbReference type="NCBI Taxonomy" id="99300"/>
    <lineage>
        <taxon>Eukaryota</taxon>
        <taxon>Viridiplantae</taxon>
        <taxon>Streptophyta</taxon>
        <taxon>Embryophyta</taxon>
        <taxon>Tracheophyta</taxon>
        <taxon>Spermatophyta</taxon>
        <taxon>Magnoliopsida</taxon>
        <taxon>eudicotyledons</taxon>
        <taxon>Gunneridae</taxon>
        <taxon>Pentapetalae</taxon>
        <taxon>asterids</taxon>
        <taxon>lamiids</taxon>
        <taxon>Lamiales</taxon>
        <taxon>Orobanchaceae</taxon>
        <taxon>Rehmannieae</taxon>
        <taxon>Rehmannia</taxon>
    </lineage>
</organism>
<keyword evidence="3" id="KW-1185">Reference proteome</keyword>
<dbReference type="EMBL" id="JABTTQ020000006">
    <property type="protein sequence ID" value="KAK6152581.1"/>
    <property type="molecule type" value="Genomic_DNA"/>
</dbReference>
<dbReference type="Pfam" id="PF07800">
    <property type="entry name" value="DUF1644"/>
    <property type="match status" value="1"/>
</dbReference>
<feature type="region of interest" description="Disordered" evidence="1">
    <location>
        <begin position="304"/>
        <end position="426"/>
    </location>
</feature>
<evidence type="ECO:0000313" key="3">
    <source>
        <dbReference type="Proteomes" id="UP001318860"/>
    </source>
</evidence>
<evidence type="ECO:0000313" key="2">
    <source>
        <dbReference type="EMBL" id="KAK6152581.1"/>
    </source>
</evidence>
<proteinExistence type="predicted"/>
<name>A0ABR0X178_REHGL</name>
<reference evidence="2 3" key="1">
    <citation type="journal article" date="2021" name="Comput. Struct. Biotechnol. J.">
        <title>De novo genome assembly of the potent medicinal plant Rehmannia glutinosa using nanopore technology.</title>
        <authorList>
            <person name="Ma L."/>
            <person name="Dong C."/>
            <person name="Song C."/>
            <person name="Wang X."/>
            <person name="Zheng X."/>
            <person name="Niu Y."/>
            <person name="Chen S."/>
            <person name="Feng W."/>
        </authorList>
    </citation>
    <scope>NUCLEOTIDE SEQUENCE [LARGE SCALE GENOMIC DNA]</scope>
    <source>
        <strain evidence="2">DH-2019</strain>
    </source>
</reference>
<evidence type="ECO:0000256" key="1">
    <source>
        <dbReference type="SAM" id="MobiDB-lite"/>
    </source>
</evidence>
<sequence>MVSYYVSSEICNRCQFLVREFNFDRLLLNDRAARSPEIFWRLALLESSFLESPTSDRARSSLALRLRIAPTATAFRLKLGMKENGKKHDAPFVWSNLIMLSCYFVRPVTKVAALSSVTQAIDTPTVSISTASHPLHHHRKKSNLSLSAPFVGSDHWMGRHTACALEHPLDRPSEVSPTRQSNWTMLEQQMEMEDALAHQSDIEHDWDGWLSWDEWGENGLWSDGSFFDFPSGMSDIEDELIDEMFSGISLSFMSLYPSSPEEELMDSGSSSQLGIILQSPRSNNQVANFLPSSRLRTSYLSENGATISRSRHHGETGSTNVRPRSSYRRENGSTSSPRSNYHRQTAPTSFRARSSYPVENGSRSRSSYHRDFPASSRTRSSYRGEYAQPRSRYNRTDVDPRVRRSDTRHLPGSSRQPRSSFGRREE</sequence>
<gene>
    <name evidence="2" type="ORF">DH2020_012220</name>
</gene>
<dbReference type="InterPro" id="IPR012866">
    <property type="entry name" value="DUF1644"/>
</dbReference>
<dbReference type="Proteomes" id="UP001318860">
    <property type="component" value="Unassembled WGS sequence"/>
</dbReference>
<feature type="compositionally biased region" description="Polar residues" evidence="1">
    <location>
        <begin position="332"/>
        <end position="352"/>
    </location>
</feature>
<protein>
    <submittedName>
        <fullName evidence="2">Uncharacterized protein</fullName>
    </submittedName>
</protein>